<dbReference type="GO" id="GO:0003878">
    <property type="term" value="F:ATP citrate synthase activity"/>
    <property type="evidence" value="ECO:0007669"/>
    <property type="project" value="TreeGrafter"/>
</dbReference>
<evidence type="ECO:0000313" key="2">
    <source>
        <dbReference type="Proteomes" id="UP000828390"/>
    </source>
</evidence>
<dbReference type="GO" id="GO:0006085">
    <property type="term" value="P:acetyl-CoA biosynthetic process"/>
    <property type="evidence" value="ECO:0007669"/>
    <property type="project" value="TreeGrafter"/>
</dbReference>
<reference evidence="1" key="1">
    <citation type="journal article" date="2019" name="bioRxiv">
        <title>The Genome of the Zebra Mussel, Dreissena polymorpha: A Resource for Invasive Species Research.</title>
        <authorList>
            <person name="McCartney M.A."/>
            <person name="Auch B."/>
            <person name="Kono T."/>
            <person name="Mallez S."/>
            <person name="Zhang Y."/>
            <person name="Obille A."/>
            <person name="Becker A."/>
            <person name="Abrahante J.E."/>
            <person name="Garbe J."/>
            <person name="Badalamenti J.P."/>
            <person name="Herman A."/>
            <person name="Mangelson H."/>
            <person name="Liachko I."/>
            <person name="Sullivan S."/>
            <person name="Sone E.D."/>
            <person name="Koren S."/>
            <person name="Silverstein K.A.T."/>
            <person name="Beckman K.B."/>
            <person name="Gohl D.M."/>
        </authorList>
    </citation>
    <scope>NUCLEOTIDE SEQUENCE</scope>
    <source>
        <strain evidence="1">Duluth1</strain>
        <tissue evidence="1">Whole animal</tissue>
    </source>
</reference>
<gene>
    <name evidence="1" type="ORF">DPMN_130227</name>
</gene>
<accession>A0A9D4JZ06</accession>
<organism evidence="1 2">
    <name type="scientific">Dreissena polymorpha</name>
    <name type="common">Zebra mussel</name>
    <name type="synonym">Mytilus polymorpha</name>
    <dbReference type="NCBI Taxonomy" id="45954"/>
    <lineage>
        <taxon>Eukaryota</taxon>
        <taxon>Metazoa</taxon>
        <taxon>Spiralia</taxon>
        <taxon>Lophotrochozoa</taxon>
        <taxon>Mollusca</taxon>
        <taxon>Bivalvia</taxon>
        <taxon>Autobranchia</taxon>
        <taxon>Heteroconchia</taxon>
        <taxon>Euheterodonta</taxon>
        <taxon>Imparidentia</taxon>
        <taxon>Neoheterodontei</taxon>
        <taxon>Myida</taxon>
        <taxon>Dreissenoidea</taxon>
        <taxon>Dreissenidae</taxon>
        <taxon>Dreissena</taxon>
    </lineage>
</organism>
<keyword evidence="2" id="KW-1185">Reference proteome</keyword>
<dbReference type="EMBL" id="JAIWYP010000005">
    <property type="protein sequence ID" value="KAH3828274.1"/>
    <property type="molecule type" value="Genomic_DNA"/>
</dbReference>
<reference evidence="1" key="2">
    <citation type="submission" date="2020-11" db="EMBL/GenBank/DDBJ databases">
        <authorList>
            <person name="McCartney M.A."/>
            <person name="Auch B."/>
            <person name="Kono T."/>
            <person name="Mallez S."/>
            <person name="Becker A."/>
            <person name="Gohl D.M."/>
            <person name="Silverstein K.A.T."/>
            <person name="Koren S."/>
            <person name="Bechman K.B."/>
            <person name="Herman A."/>
            <person name="Abrahante J.E."/>
            <person name="Garbe J."/>
        </authorList>
    </citation>
    <scope>NUCLEOTIDE SEQUENCE</scope>
    <source>
        <strain evidence="1">Duluth1</strain>
        <tissue evidence="1">Whole animal</tissue>
    </source>
</reference>
<dbReference type="Proteomes" id="UP000828390">
    <property type="component" value="Unassembled WGS sequence"/>
</dbReference>
<dbReference type="PANTHER" id="PTHR23118:SF42">
    <property type="entry name" value="ATP-CITRATE SYNTHASE"/>
    <property type="match status" value="1"/>
</dbReference>
<sequence length="51" mass="5835">MRVEILKDYARKNFPATPILDYAIEVEKITTSKVSTRILNSLCEKEFNACA</sequence>
<dbReference type="AlphaFoldDB" id="A0A9D4JZ06"/>
<dbReference type="GO" id="GO:0005829">
    <property type="term" value="C:cytosol"/>
    <property type="evidence" value="ECO:0007669"/>
    <property type="project" value="TreeGrafter"/>
</dbReference>
<dbReference type="InterPro" id="IPR002020">
    <property type="entry name" value="Citrate_synthase"/>
</dbReference>
<protein>
    <submittedName>
        <fullName evidence="1">Uncharacterized protein</fullName>
    </submittedName>
</protein>
<dbReference type="GO" id="GO:0006633">
    <property type="term" value="P:fatty acid biosynthetic process"/>
    <property type="evidence" value="ECO:0007669"/>
    <property type="project" value="TreeGrafter"/>
</dbReference>
<dbReference type="PANTHER" id="PTHR23118">
    <property type="entry name" value="ATP-CITRATE SYNTHASE"/>
    <property type="match status" value="1"/>
</dbReference>
<proteinExistence type="predicted"/>
<name>A0A9D4JZ06_DREPO</name>
<comment type="caution">
    <text evidence="1">The sequence shown here is derived from an EMBL/GenBank/DDBJ whole genome shotgun (WGS) entry which is preliminary data.</text>
</comment>
<evidence type="ECO:0000313" key="1">
    <source>
        <dbReference type="EMBL" id="KAH3828274.1"/>
    </source>
</evidence>